<name>A0ABD1MBD0_9FABA</name>
<gene>
    <name evidence="1" type="ORF">Fmac_014316</name>
</gene>
<protein>
    <submittedName>
        <fullName evidence="1">Uncharacterized protein</fullName>
    </submittedName>
</protein>
<keyword evidence="2" id="KW-1185">Reference proteome</keyword>
<proteinExistence type="predicted"/>
<evidence type="ECO:0000313" key="1">
    <source>
        <dbReference type="EMBL" id="KAL2333103.1"/>
    </source>
</evidence>
<reference evidence="1 2" key="1">
    <citation type="submission" date="2024-08" db="EMBL/GenBank/DDBJ databases">
        <title>Insights into the chromosomal genome structure of Flemingia macrophylla.</title>
        <authorList>
            <person name="Ding Y."/>
            <person name="Zhao Y."/>
            <person name="Bi W."/>
            <person name="Wu M."/>
            <person name="Zhao G."/>
            <person name="Gong Y."/>
            <person name="Li W."/>
            <person name="Zhang P."/>
        </authorList>
    </citation>
    <scope>NUCLEOTIDE SEQUENCE [LARGE SCALE GENOMIC DNA]</scope>
    <source>
        <strain evidence="1">DYQJB</strain>
        <tissue evidence="1">Leaf</tissue>
    </source>
</reference>
<dbReference type="AlphaFoldDB" id="A0ABD1MBD0"/>
<dbReference type="Proteomes" id="UP001603857">
    <property type="component" value="Unassembled WGS sequence"/>
</dbReference>
<accession>A0ABD1MBD0</accession>
<organism evidence="1 2">
    <name type="scientific">Flemingia macrophylla</name>
    <dbReference type="NCBI Taxonomy" id="520843"/>
    <lineage>
        <taxon>Eukaryota</taxon>
        <taxon>Viridiplantae</taxon>
        <taxon>Streptophyta</taxon>
        <taxon>Embryophyta</taxon>
        <taxon>Tracheophyta</taxon>
        <taxon>Spermatophyta</taxon>
        <taxon>Magnoliopsida</taxon>
        <taxon>eudicotyledons</taxon>
        <taxon>Gunneridae</taxon>
        <taxon>Pentapetalae</taxon>
        <taxon>rosids</taxon>
        <taxon>fabids</taxon>
        <taxon>Fabales</taxon>
        <taxon>Fabaceae</taxon>
        <taxon>Papilionoideae</taxon>
        <taxon>50 kb inversion clade</taxon>
        <taxon>NPAAA clade</taxon>
        <taxon>indigoferoid/millettioid clade</taxon>
        <taxon>Phaseoleae</taxon>
        <taxon>Flemingia</taxon>
    </lineage>
</organism>
<sequence length="62" mass="7197">MFNKVVWLYTSTQIRAAELNLAADHCSNQAVKEPLLPRLYELLVECMLYVDSVLDMPASYYR</sequence>
<evidence type="ECO:0000313" key="2">
    <source>
        <dbReference type="Proteomes" id="UP001603857"/>
    </source>
</evidence>
<comment type="caution">
    <text evidence="1">The sequence shown here is derived from an EMBL/GenBank/DDBJ whole genome shotgun (WGS) entry which is preliminary data.</text>
</comment>
<dbReference type="EMBL" id="JBGMDY010000005">
    <property type="protein sequence ID" value="KAL2333103.1"/>
    <property type="molecule type" value="Genomic_DNA"/>
</dbReference>